<gene>
    <name evidence="1" type="ORF">GCM10010421_05970</name>
</gene>
<keyword evidence="2" id="KW-1185">Reference proteome</keyword>
<reference evidence="2" key="1">
    <citation type="journal article" date="2019" name="Int. J. Syst. Evol. Microbiol.">
        <title>The Global Catalogue of Microorganisms (GCM) 10K type strain sequencing project: providing services to taxonomists for standard genome sequencing and annotation.</title>
        <authorList>
            <consortium name="The Broad Institute Genomics Platform"/>
            <consortium name="The Broad Institute Genome Sequencing Center for Infectious Disease"/>
            <person name="Wu L."/>
            <person name="Ma J."/>
        </authorList>
    </citation>
    <scope>NUCLEOTIDE SEQUENCE [LARGE SCALE GENOMIC DNA]</scope>
    <source>
        <strain evidence="2">JCM 6922</strain>
    </source>
</reference>
<protein>
    <submittedName>
        <fullName evidence="1">Uncharacterized protein</fullName>
    </submittedName>
</protein>
<sequence length="69" mass="7055">MVPAPGDADVPVRRFGAPERFLAHAERAEVLAGVGLTPVGIAGRIGASRAAGEQRPEGVRAVLPVQGET</sequence>
<proteinExistence type="predicted"/>
<accession>A0ABP5W958</accession>
<evidence type="ECO:0000313" key="1">
    <source>
        <dbReference type="EMBL" id="GAA2422727.1"/>
    </source>
</evidence>
<comment type="caution">
    <text evidence="1">The sequence shown here is derived from an EMBL/GenBank/DDBJ whole genome shotgun (WGS) entry which is preliminary data.</text>
</comment>
<dbReference type="Proteomes" id="UP001500460">
    <property type="component" value="Unassembled WGS sequence"/>
</dbReference>
<dbReference type="EMBL" id="BAAATK010000003">
    <property type="protein sequence ID" value="GAA2422727.1"/>
    <property type="molecule type" value="Genomic_DNA"/>
</dbReference>
<evidence type="ECO:0000313" key="2">
    <source>
        <dbReference type="Proteomes" id="UP001500460"/>
    </source>
</evidence>
<organism evidence="1 2">
    <name type="scientific">Streptomyces glaucus</name>
    <dbReference type="NCBI Taxonomy" id="284029"/>
    <lineage>
        <taxon>Bacteria</taxon>
        <taxon>Bacillati</taxon>
        <taxon>Actinomycetota</taxon>
        <taxon>Actinomycetes</taxon>
        <taxon>Kitasatosporales</taxon>
        <taxon>Streptomycetaceae</taxon>
        <taxon>Streptomyces</taxon>
    </lineage>
</organism>
<name>A0ABP5W958_9ACTN</name>